<dbReference type="EMBL" id="SMLB01000020">
    <property type="protein sequence ID" value="TDD68521.1"/>
    <property type="molecule type" value="Genomic_DNA"/>
</dbReference>
<dbReference type="PANTHER" id="PTHR30290:SF62">
    <property type="entry name" value="OLIGOPEPTIDE ABC TRANSPORTER, PERIPLASMIC OLIGOPEPTIDE-BINDING PROTEIN"/>
    <property type="match status" value="1"/>
</dbReference>
<keyword evidence="3" id="KW-1185">Reference proteome</keyword>
<evidence type="ECO:0000313" key="3">
    <source>
        <dbReference type="Proteomes" id="UP000295217"/>
    </source>
</evidence>
<dbReference type="InterPro" id="IPR000914">
    <property type="entry name" value="SBP_5_dom"/>
</dbReference>
<dbReference type="Proteomes" id="UP000295217">
    <property type="component" value="Unassembled WGS sequence"/>
</dbReference>
<evidence type="ECO:0000259" key="1">
    <source>
        <dbReference type="Pfam" id="PF00496"/>
    </source>
</evidence>
<dbReference type="OrthoDB" id="3713816at2"/>
<reference evidence="2 3" key="1">
    <citation type="submission" date="2019-02" db="EMBL/GenBank/DDBJ databases">
        <title>Draft genome sequences of novel Actinobacteria.</title>
        <authorList>
            <person name="Sahin N."/>
            <person name="Ay H."/>
            <person name="Saygin H."/>
        </authorList>
    </citation>
    <scope>NUCLEOTIDE SEQUENCE [LARGE SCALE GENOMIC DNA]</scope>
    <source>
        <strain evidence="2 3">8K307</strain>
    </source>
</reference>
<sequence>MKPRERVAGAGLEISRRQLLQAGGATILVTAVAACSGGDDGEPRGGMSAPSDQPLEAPMLSERVTAGELPPLAERLPERPLVVEPVEQIGVYGGQWRTAILGAADSAWLDRTIGYDQLMRWDMDFTVPQPNVAESVEATDDGRRFTVTLRAGMKWSDGAPLTADDVVFWYNDVLLNESYPTIVVPTELTTADGTPAVVSKADQYTVVMEFAAPNGLLEQYLASGGSFVAGPRHYLEQFHPTYNPDVAQLAADEGHADWVALFDAKADVWGNPERPVLTPWVVVQPLGDGQRVMAERNPYYWKVDPDGRQLPYIDRVVFDIVNDEQTILLRATNGELDMHMRHINNLTNKPVLAQNRETGGYDFHDLVRSTMNQMMISLNLTHKDPALREVFQSKDFRIGLSHAIDREELIAAVYQDQGEPWQIAPRKEAEFYDEELAKQYTEYDPDEANRRLDRAGYSQRDGDGFRLRPDGERIRFSVEVSNHEPAWIDSLELIKVYWAEVGIDMRTESEDRSLLLTRKEANEHDAAVWFGSAGLKDAMLDPRCYFPSNNIFSDYAIPWANWFVGKAEVSEEPPEPVKEQMSLYRDLIESIDRDRQTEIFREILRIAKEEFYAIGTVLPVGDYCIVKNTFKNVPSSLIETGTQYPSPGPTNPEQYFIADS</sequence>
<dbReference type="PROSITE" id="PS51318">
    <property type="entry name" value="TAT"/>
    <property type="match status" value="1"/>
</dbReference>
<dbReference type="SUPFAM" id="SSF53850">
    <property type="entry name" value="Periplasmic binding protein-like II"/>
    <property type="match status" value="1"/>
</dbReference>
<proteinExistence type="predicted"/>
<gene>
    <name evidence="2" type="ORF">E1262_15665</name>
</gene>
<dbReference type="PANTHER" id="PTHR30290">
    <property type="entry name" value="PERIPLASMIC BINDING COMPONENT OF ABC TRANSPORTER"/>
    <property type="match status" value="1"/>
</dbReference>
<feature type="domain" description="Solute-binding protein family 5" evidence="1">
    <location>
        <begin position="128"/>
        <end position="538"/>
    </location>
</feature>
<comment type="caution">
    <text evidence="2">The sequence shown here is derived from an EMBL/GenBank/DDBJ whole genome shotgun (WGS) entry which is preliminary data.</text>
</comment>
<dbReference type="PROSITE" id="PS51257">
    <property type="entry name" value="PROKAR_LIPOPROTEIN"/>
    <property type="match status" value="1"/>
</dbReference>
<dbReference type="AlphaFoldDB" id="A0A4R5A8Z7"/>
<dbReference type="GO" id="GO:1904680">
    <property type="term" value="F:peptide transmembrane transporter activity"/>
    <property type="evidence" value="ECO:0007669"/>
    <property type="project" value="TreeGrafter"/>
</dbReference>
<organism evidence="2 3">
    <name type="scientific">Jiangella aurantiaca</name>
    <dbReference type="NCBI Taxonomy" id="2530373"/>
    <lineage>
        <taxon>Bacteria</taxon>
        <taxon>Bacillati</taxon>
        <taxon>Actinomycetota</taxon>
        <taxon>Actinomycetes</taxon>
        <taxon>Jiangellales</taxon>
        <taxon>Jiangellaceae</taxon>
        <taxon>Jiangella</taxon>
    </lineage>
</organism>
<dbReference type="InterPro" id="IPR039424">
    <property type="entry name" value="SBP_5"/>
</dbReference>
<dbReference type="InterPro" id="IPR006311">
    <property type="entry name" value="TAT_signal"/>
</dbReference>
<dbReference type="Gene3D" id="3.10.105.10">
    <property type="entry name" value="Dipeptide-binding Protein, Domain 3"/>
    <property type="match status" value="1"/>
</dbReference>
<protein>
    <submittedName>
        <fullName evidence="2">ABC transporter substrate-binding protein</fullName>
    </submittedName>
</protein>
<evidence type="ECO:0000313" key="2">
    <source>
        <dbReference type="EMBL" id="TDD68521.1"/>
    </source>
</evidence>
<name>A0A4R5A8Z7_9ACTN</name>
<dbReference type="GO" id="GO:0015833">
    <property type="term" value="P:peptide transport"/>
    <property type="evidence" value="ECO:0007669"/>
    <property type="project" value="TreeGrafter"/>
</dbReference>
<dbReference type="Pfam" id="PF00496">
    <property type="entry name" value="SBP_bac_5"/>
    <property type="match status" value="1"/>
</dbReference>
<dbReference type="CDD" id="cd08500">
    <property type="entry name" value="PBP2_NikA_DppA_OppA_like_4"/>
    <property type="match status" value="1"/>
</dbReference>
<dbReference type="Gene3D" id="3.40.190.10">
    <property type="entry name" value="Periplasmic binding protein-like II"/>
    <property type="match status" value="1"/>
</dbReference>
<accession>A0A4R5A8Z7</accession>